<accession>A0A420ISX1</accession>
<feature type="signal peptide" evidence="1">
    <location>
        <begin position="1"/>
        <end position="21"/>
    </location>
</feature>
<evidence type="ECO:0000313" key="3">
    <source>
        <dbReference type="Proteomes" id="UP000285405"/>
    </source>
</evidence>
<feature type="chain" id="PRO_5019138017" evidence="1">
    <location>
        <begin position="22"/>
        <end position="64"/>
    </location>
</feature>
<keyword evidence="1" id="KW-0732">Signal</keyword>
<dbReference type="Proteomes" id="UP000285405">
    <property type="component" value="Unassembled WGS sequence"/>
</dbReference>
<protein>
    <submittedName>
        <fullName evidence="2">Uncharacterized protein</fullName>
    </submittedName>
</protein>
<sequence>MHSLCFRFILLWILMTPNFKAFRSDPIQRSPHTVLHLSHSDMRRTYRPMLRAVFKLVTGTEGEA</sequence>
<comment type="caution">
    <text evidence="2">The sequence shown here is derived from an EMBL/GenBank/DDBJ whole genome shotgun (WGS) entry which is preliminary data.</text>
</comment>
<proteinExistence type="predicted"/>
<gene>
    <name evidence="2" type="ORF">GcC1_c17873o13</name>
</gene>
<evidence type="ECO:0000313" key="2">
    <source>
        <dbReference type="EMBL" id="RKF77632.1"/>
    </source>
</evidence>
<evidence type="ECO:0000256" key="1">
    <source>
        <dbReference type="SAM" id="SignalP"/>
    </source>
</evidence>
<organism evidence="2 3">
    <name type="scientific">Golovinomyces cichoracearum</name>
    <dbReference type="NCBI Taxonomy" id="62708"/>
    <lineage>
        <taxon>Eukaryota</taxon>
        <taxon>Fungi</taxon>
        <taxon>Dikarya</taxon>
        <taxon>Ascomycota</taxon>
        <taxon>Pezizomycotina</taxon>
        <taxon>Leotiomycetes</taxon>
        <taxon>Erysiphales</taxon>
        <taxon>Erysiphaceae</taxon>
        <taxon>Golovinomyces</taxon>
    </lineage>
</organism>
<reference evidence="2 3" key="1">
    <citation type="journal article" date="2018" name="BMC Genomics">
        <title>Comparative genome analyses reveal sequence features reflecting distinct modes of host-adaptation between dicot and monocot powdery mildew.</title>
        <authorList>
            <person name="Wu Y."/>
            <person name="Ma X."/>
            <person name="Pan Z."/>
            <person name="Kale S.D."/>
            <person name="Song Y."/>
            <person name="King H."/>
            <person name="Zhang Q."/>
            <person name="Presley C."/>
            <person name="Deng X."/>
            <person name="Wei C.I."/>
            <person name="Xiao S."/>
        </authorList>
    </citation>
    <scope>NUCLEOTIDE SEQUENCE [LARGE SCALE GENOMIC DNA]</scope>
    <source>
        <strain evidence="2">UCSC1</strain>
    </source>
</reference>
<dbReference type="AlphaFoldDB" id="A0A420ISX1"/>
<name>A0A420ISX1_9PEZI</name>
<dbReference type="EMBL" id="MCBR01006217">
    <property type="protein sequence ID" value="RKF77632.1"/>
    <property type="molecule type" value="Genomic_DNA"/>
</dbReference>